<evidence type="ECO:0000256" key="6">
    <source>
        <dbReference type="SAM" id="Phobius"/>
    </source>
</evidence>
<keyword evidence="5 6" id="KW-0472">Membrane</keyword>
<keyword evidence="4 6" id="KW-1133">Transmembrane helix</keyword>
<evidence type="ECO:0000259" key="7">
    <source>
        <dbReference type="PROSITE" id="PS50850"/>
    </source>
</evidence>
<comment type="caution">
    <text evidence="8">The sequence shown here is derived from an EMBL/GenBank/DDBJ whole genome shotgun (WGS) entry which is preliminary data.</text>
</comment>
<dbReference type="FunFam" id="1.20.1250.20:FF:000140">
    <property type="entry name" value="Putative MFS phospholipid transporter"/>
    <property type="match status" value="1"/>
</dbReference>
<comment type="subcellular location">
    <subcellularLocation>
        <location evidence="1">Membrane</location>
        <topology evidence="1">Multi-pass membrane protein</topology>
    </subcellularLocation>
</comment>
<keyword evidence="3 6" id="KW-0812">Transmembrane</keyword>
<feature type="domain" description="Major facilitator superfamily (MFS) profile" evidence="7">
    <location>
        <begin position="17"/>
        <end position="436"/>
    </location>
</feature>
<feature type="transmembrane region" description="Helical" evidence="6">
    <location>
        <begin position="375"/>
        <end position="394"/>
    </location>
</feature>
<dbReference type="PANTHER" id="PTHR23508">
    <property type="entry name" value="CARBOXYLIC ACID TRANSPORTER PROTEIN HOMOLOG"/>
    <property type="match status" value="1"/>
</dbReference>
<feature type="transmembrane region" description="Helical" evidence="6">
    <location>
        <begin position="89"/>
        <end position="108"/>
    </location>
</feature>
<dbReference type="Pfam" id="PF00083">
    <property type="entry name" value="Sugar_tr"/>
    <property type="match status" value="2"/>
</dbReference>
<feature type="transmembrane region" description="Helical" evidence="6">
    <location>
        <begin position="191"/>
        <end position="212"/>
    </location>
</feature>
<sequence>MEQEKKSVGSKLKSVSLIFACGTALFSDGYANGVISDINLILNRIYDNELTNHKYTNVISSLVFAGTVVGMVTFGWLSDKVGRKFGMMTATWIVAFFSLLSAASSGAHHSLPGLVAMLGVCRFLLGIGVGAEYPCGSVSASERTEEKDIAKMSQHRWFALATNCMIDFGFVVSSFVPLVLFWIFGENHLRAVWRLSLGLGVVPAIAVLIWRIGMKEPQRYQKDSMKYAKIPYSLVFRRYWKSLAAVSTVWFIYDFIVYPFGIFSSTVINNITGGNESLTVVMGWNVVINLFYMPGTIGGAFIVDYLGPKWTLIIGLLSQAVVGFIMSGLYKQLTDHIAAFAVLYGIFLSLGELGPGNCTGLLASKTSATAVRGQFYGIAAATGKVGAFIGTWVFPQIIIDFGGASTTKGNTGPFWIASGLAVLSAIITYFFIQPIHTDGMAEEDAKFREYLEANGYDTSQMGLRSEESSVVEYTEDVKEDVSTEAAV</sequence>
<feature type="transmembrane region" description="Helical" evidence="6">
    <location>
        <begin position="157"/>
        <end position="185"/>
    </location>
</feature>
<evidence type="ECO:0000313" key="8">
    <source>
        <dbReference type="EMBL" id="KAF9063053.1"/>
    </source>
</evidence>
<evidence type="ECO:0000256" key="5">
    <source>
        <dbReference type="ARBA" id="ARBA00023136"/>
    </source>
</evidence>
<evidence type="ECO:0000256" key="4">
    <source>
        <dbReference type="ARBA" id="ARBA00022989"/>
    </source>
</evidence>
<feature type="transmembrane region" description="Helical" evidence="6">
    <location>
        <begin position="282"/>
        <end position="303"/>
    </location>
</feature>
<dbReference type="GO" id="GO:0046943">
    <property type="term" value="F:carboxylic acid transmembrane transporter activity"/>
    <property type="evidence" value="ECO:0007669"/>
    <property type="project" value="TreeGrafter"/>
</dbReference>
<dbReference type="GO" id="GO:0005886">
    <property type="term" value="C:plasma membrane"/>
    <property type="evidence" value="ECO:0007669"/>
    <property type="project" value="TreeGrafter"/>
</dbReference>
<dbReference type="AlphaFoldDB" id="A0A9P5PFT5"/>
<keyword evidence="9" id="KW-1185">Reference proteome</keyword>
<evidence type="ECO:0000313" key="9">
    <source>
        <dbReference type="Proteomes" id="UP000772434"/>
    </source>
</evidence>
<dbReference type="PANTHER" id="PTHR23508:SF10">
    <property type="entry name" value="CARBOXYLIC ACID TRANSPORTER PROTEIN HOMOLOG"/>
    <property type="match status" value="1"/>
</dbReference>
<dbReference type="InterPro" id="IPR036259">
    <property type="entry name" value="MFS_trans_sf"/>
</dbReference>
<dbReference type="OrthoDB" id="2261376at2759"/>
<feature type="transmembrane region" description="Helical" evidence="6">
    <location>
        <begin position="310"/>
        <end position="330"/>
    </location>
</feature>
<feature type="transmembrane region" description="Helical" evidence="6">
    <location>
        <begin position="414"/>
        <end position="432"/>
    </location>
</feature>
<name>A0A9P5PFT5_9AGAR</name>
<proteinExistence type="predicted"/>
<feature type="transmembrane region" description="Helical" evidence="6">
    <location>
        <begin position="243"/>
        <end position="262"/>
    </location>
</feature>
<evidence type="ECO:0000256" key="2">
    <source>
        <dbReference type="ARBA" id="ARBA00022448"/>
    </source>
</evidence>
<protein>
    <submittedName>
        <fullName evidence="8">MFS Git1p-related glycerophosphoinositol and glycerophosphocholine permease</fullName>
    </submittedName>
</protein>
<organism evidence="8 9">
    <name type="scientific">Rhodocollybia butyracea</name>
    <dbReference type="NCBI Taxonomy" id="206335"/>
    <lineage>
        <taxon>Eukaryota</taxon>
        <taxon>Fungi</taxon>
        <taxon>Dikarya</taxon>
        <taxon>Basidiomycota</taxon>
        <taxon>Agaricomycotina</taxon>
        <taxon>Agaricomycetes</taxon>
        <taxon>Agaricomycetidae</taxon>
        <taxon>Agaricales</taxon>
        <taxon>Marasmiineae</taxon>
        <taxon>Omphalotaceae</taxon>
        <taxon>Rhodocollybia</taxon>
    </lineage>
</organism>
<dbReference type="SUPFAM" id="SSF103473">
    <property type="entry name" value="MFS general substrate transporter"/>
    <property type="match status" value="1"/>
</dbReference>
<dbReference type="Proteomes" id="UP000772434">
    <property type="component" value="Unassembled WGS sequence"/>
</dbReference>
<keyword evidence="2" id="KW-0813">Transport</keyword>
<evidence type="ECO:0000256" key="1">
    <source>
        <dbReference type="ARBA" id="ARBA00004141"/>
    </source>
</evidence>
<feature type="transmembrane region" description="Helical" evidence="6">
    <location>
        <begin position="336"/>
        <end position="354"/>
    </location>
</feature>
<dbReference type="InterPro" id="IPR020846">
    <property type="entry name" value="MFS_dom"/>
</dbReference>
<dbReference type="EMBL" id="JADNRY010000155">
    <property type="protein sequence ID" value="KAF9063053.1"/>
    <property type="molecule type" value="Genomic_DNA"/>
</dbReference>
<reference evidence="8" key="1">
    <citation type="submission" date="2020-11" db="EMBL/GenBank/DDBJ databases">
        <authorList>
            <consortium name="DOE Joint Genome Institute"/>
            <person name="Ahrendt S."/>
            <person name="Riley R."/>
            <person name="Andreopoulos W."/>
            <person name="Labutti K."/>
            <person name="Pangilinan J."/>
            <person name="Ruiz-Duenas F.J."/>
            <person name="Barrasa J.M."/>
            <person name="Sanchez-Garcia M."/>
            <person name="Camarero S."/>
            <person name="Miyauchi S."/>
            <person name="Serrano A."/>
            <person name="Linde D."/>
            <person name="Babiker R."/>
            <person name="Drula E."/>
            <person name="Ayuso-Fernandez I."/>
            <person name="Pacheco R."/>
            <person name="Padilla G."/>
            <person name="Ferreira P."/>
            <person name="Barriuso J."/>
            <person name="Kellner H."/>
            <person name="Castanera R."/>
            <person name="Alfaro M."/>
            <person name="Ramirez L."/>
            <person name="Pisabarro A.G."/>
            <person name="Kuo A."/>
            <person name="Tritt A."/>
            <person name="Lipzen A."/>
            <person name="He G."/>
            <person name="Yan M."/>
            <person name="Ng V."/>
            <person name="Cullen D."/>
            <person name="Martin F."/>
            <person name="Rosso M.-N."/>
            <person name="Henrissat B."/>
            <person name="Hibbett D."/>
            <person name="Martinez A.T."/>
            <person name="Grigoriev I.V."/>
        </authorList>
    </citation>
    <scope>NUCLEOTIDE SEQUENCE</scope>
    <source>
        <strain evidence="8">AH 40177</strain>
    </source>
</reference>
<gene>
    <name evidence="8" type="ORF">BDP27DRAFT_1271208</name>
</gene>
<accession>A0A9P5PFT5</accession>
<dbReference type="Gene3D" id="1.20.1250.20">
    <property type="entry name" value="MFS general substrate transporter like domains"/>
    <property type="match status" value="1"/>
</dbReference>
<evidence type="ECO:0000256" key="3">
    <source>
        <dbReference type="ARBA" id="ARBA00022692"/>
    </source>
</evidence>
<feature type="transmembrane region" description="Helical" evidence="6">
    <location>
        <begin position="55"/>
        <end position="77"/>
    </location>
</feature>
<dbReference type="PROSITE" id="PS50850">
    <property type="entry name" value="MFS"/>
    <property type="match status" value="1"/>
</dbReference>
<dbReference type="InterPro" id="IPR005828">
    <property type="entry name" value="MFS_sugar_transport-like"/>
</dbReference>